<dbReference type="InterPro" id="IPR042855">
    <property type="entry name" value="V_SNARE_CC"/>
</dbReference>
<dbReference type="PANTHER" id="PTHR45701">
    <property type="entry name" value="SYNAPTOBREVIN FAMILY MEMBER"/>
    <property type="match status" value="1"/>
</dbReference>
<dbReference type="PRINTS" id="PR00219">
    <property type="entry name" value="SYNAPTOBREVN"/>
</dbReference>
<dbReference type="Proteomes" id="UP000786811">
    <property type="component" value="Unassembled WGS sequence"/>
</dbReference>
<dbReference type="GO" id="GO:0016192">
    <property type="term" value="P:vesicle-mediated transport"/>
    <property type="evidence" value="ECO:0007669"/>
    <property type="project" value="InterPro"/>
</dbReference>
<keyword evidence="5" id="KW-1185">Reference proteome</keyword>
<evidence type="ECO:0000259" key="3">
    <source>
        <dbReference type="PROSITE" id="PS50892"/>
    </source>
</evidence>
<dbReference type="SUPFAM" id="SSF58038">
    <property type="entry name" value="SNARE fusion complex"/>
    <property type="match status" value="1"/>
</dbReference>
<keyword evidence="1" id="KW-0175">Coiled coil</keyword>
<gene>
    <name evidence="4" type="ORF">HICCMSTLAB_LOCUS5934</name>
</gene>
<organism evidence="4 5">
    <name type="scientific">Cotesia congregata</name>
    <name type="common">Parasitoid wasp</name>
    <name type="synonym">Apanteles congregatus</name>
    <dbReference type="NCBI Taxonomy" id="51543"/>
    <lineage>
        <taxon>Eukaryota</taxon>
        <taxon>Metazoa</taxon>
        <taxon>Ecdysozoa</taxon>
        <taxon>Arthropoda</taxon>
        <taxon>Hexapoda</taxon>
        <taxon>Insecta</taxon>
        <taxon>Pterygota</taxon>
        <taxon>Neoptera</taxon>
        <taxon>Endopterygota</taxon>
        <taxon>Hymenoptera</taxon>
        <taxon>Apocrita</taxon>
        <taxon>Ichneumonoidea</taxon>
        <taxon>Braconidae</taxon>
        <taxon>Microgastrinae</taxon>
        <taxon>Cotesia</taxon>
    </lineage>
</organism>
<evidence type="ECO:0000313" key="5">
    <source>
        <dbReference type="Proteomes" id="UP000786811"/>
    </source>
</evidence>
<feature type="domain" description="V-SNARE coiled-coil homology" evidence="3">
    <location>
        <begin position="42"/>
        <end position="98"/>
    </location>
</feature>
<reference evidence="4" key="1">
    <citation type="submission" date="2021-04" db="EMBL/GenBank/DDBJ databases">
        <authorList>
            <person name="Chebbi M.A.C M."/>
        </authorList>
    </citation>
    <scope>NUCLEOTIDE SEQUENCE</scope>
</reference>
<proteinExistence type="predicted"/>
<feature type="region of interest" description="Disordered" evidence="2">
    <location>
        <begin position="83"/>
        <end position="124"/>
    </location>
</feature>
<comment type="caution">
    <text evidence="4">The sequence shown here is derived from an EMBL/GenBank/DDBJ whole genome shotgun (WGS) entry which is preliminary data.</text>
</comment>
<dbReference type="Gene3D" id="1.20.5.110">
    <property type="match status" value="1"/>
</dbReference>
<sequence>MDFSITITASEGGLAPDAAAGANADGIVGGPRTPQQIASQKRLQQTQAQVDEVVDIMKTNVEKVLERDQKLSELDDRAAKFMPESQPAQQAGPVYQYGPPPGVPVAQPGAAPAPAGGAPQTAPAAYVGSLNDGLFRRRIM</sequence>
<dbReference type="OrthoDB" id="10042941at2759"/>
<dbReference type="PROSITE" id="PS50892">
    <property type="entry name" value="V_SNARE"/>
    <property type="match status" value="1"/>
</dbReference>
<dbReference type="Pfam" id="PF00957">
    <property type="entry name" value="Synaptobrevin"/>
    <property type="match status" value="1"/>
</dbReference>
<dbReference type="InterPro" id="IPR001388">
    <property type="entry name" value="Synaptobrevin-like"/>
</dbReference>
<dbReference type="AlphaFoldDB" id="A0A8J2HE13"/>
<name>A0A8J2HE13_COTCN</name>
<evidence type="ECO:0000256" key="2">
    <source>
        <dbReference type="SAM" id="MobiDB-lite"/>
    </source>
</evidence>
<dbReference type="InterPro" id="IPR016444">
    <property type="entry name" value="Synaptobrevin/VAMP"/>
</dbReference>
<accession>A0A8J2HE13</accession>
<evidence type="ECO:0000313" key="4">
    <source>
        <dbReference type="EMBL" id="CAG5092130.1"/>
    </source>
</evidence>
<dbReference type="EMBL" id="CAJNRD030001120">
    <property type="protein sequence ID" value="CAG5092130.1"/>
    <property type="molecule type" value="Genomic_DNA"/>
</dbReference>
<protein>
    <submittedName>
        <fullName evidence="4">Similar to Synaptobrevin (Tetronarce californica)</fullName>
    </submittedName>
</protein>
<evidence type="ECO:0000256" key="1">
    <source>
        <dbReference type="PROSITE-ProRule" id="PRU00290"/>
    </source>
</evidence>
<dbReference type="PROSITE" id="PS00417">
    <property type="entry name" value="SYNAPTOBREVIN"/>
    <property type="match status" value="1"/>
</dbReference>
<dbReference type="GO" id="GO:0016020">
    <property type="term" value="C:membrane"/>
    <property type="evidence" value="ECO:0007669"/>
    <property type="project" value="InterPro"/>
</dbReference>
<feature type="compositionally biased region" description="Low complexity" evidence="2">
    <location>
        <begin position="104"/>
        <end position="124"/>
    </location>
</feature>